<dbReference type="EMBL" id="CP120733">
    <property type="protein sequence ID" value="WFD10445.1"/>
    <property type="molecule type" value="Genomic_DNA"/>
</dbReference>
<evidence type="ECO:0000256" key="2">
    <source>
        <dbReference type="ARBA" id="ARBA00006573"/>
    </source>
</evidence>
<evidence type="ECO:0000313" key="4">
    <source>
        <dbReference type="EMBL" id="WFD10445.1"/>
    </source>
</evidence>
<dbReference type="RefSeq" id="WP_277732413.1">
    <property type="nucleotide sequence ID" value="NZ_CP120733.1"/>
</dbReference>
<evidence type="ECO:0000256" key="1">
    <source>
        <dbReference type="ARBA" id="ARBA00004288"/>
    </source>
</evidence>
<organism evidence="4 5">
    <name type="scientific">Tepidibacter hydrothermalis</name>
    <dbReference type="NCBI Taxonomy" id="3036126"/>
    <lineage>
        <taxon>Bacteria</taxon>
        <taxon>Bacillati</taxon>
        <taxon>Bacillota</taxon>
        <taxon>Clostridia</taxon>
        <taxon>Peptostreptococcales</taxon>
        <taxon>Peptostreptococcaceae</taxon>
        <taxon>Tepidibacter</taxon>
    </lineage>
</organism>
<dbReference type="Proteomes" id="UP001222800">
    <property type="component" value="Chromosome"/>
</dbReference>
<accession>A0ABY8EBW9</accession>
<comment type="similarity">
    <text evidence="2">Belongs to the SspH family.</text>
</comment>
<dbReference type="NCBIfam" id="TIGR02861">
    <property type="entry name" value="SASP_H"/>
    <property type="match status" value="1"/>
</dbReference>
<sequence length="64" mass="7568">MILRRATEILQSDDNIQVLYQNEPVWLENIDSRTETVYVKSLNNDKRMVVPIIELTEIENIGRH</sequence>
<keyword evidence="3" id="KW-0749">Sporulation</keyword>
<dbReference type="InterPro" id="IPR012610">
    <property type="entry name" value="SASP_SspH"/>
</dbReference>
<evidence type="ECO:0000313" key="5">
    <source>
        <dbReference type="Proteomes" id="UP001222800"/>
    </source>
</evidence>
<protein>
    <submittedName>
        <fullName evidence="4">H-type small acid-soluble spore protein</fullName>
    </submittedName>
</protein>
<comment type="subcellular location">
    <subcellularLocation>
        <location evidence="1">Spore core</location>
    </subcellularLocation>
</comment>
<proteinExistence type="inferred from homology"/>
<dbReference type="Pfam" id="PF08141">
    <property type="entry name" value="SspH"/>
    <property type="match status" value="1"/>
</dbReference>
<keyword evidence="5" id="KW-1185">Reference proteome</keyword>
<evidence type="ECO:0000256" key="3">
    <source>
        <dbReference type="ARBA" id="ARBA00022969"/>
    </source>
</evidence>
<name>A0ABY8EBW9_9FIRM</name>
<reference evidence="4 5" key="1">
    <citation type="submission" date="2023-03" db="EMBL/GenBank/DDBJ databases">
        <title>Complete genome sequence of Tepidibacter sp. SWIR-1, isolated from a deep-sea hydrothermal vent.</title>
        <authorList>
            <person name="Li X."/>
        </authorList>
    </citation>
    <scope>NUCLEOTIDE SEQUENCE [LARGE SCALE GENOMIC DNA]</scope>
    <source>
        <strain evidence="4 5">SWIR-1</strain>
    </source>
</reference>
<gene>
    <name evidence="4" type="ORF">P4S50_19650</name>
</gene>